<evidence type="ECO:0000313" key="3">
    <source>
        <dbReference type="EnsemblMetazoa" id="PPA01166.1"/>
    </source>
</evidence>
<accession>A0A8R1U3V7</accession>
<reference evidence="4" key="1">
    <citation type="journal article" date="2008" name="Nat. Genet.">
        <title>The Pristionchus pacificus genome provides a unique perspective on nematode lifestyle and parasitism.</title>
        <authorList>
            <person name="Dieterich C."/>
            <person name="Clifton S.W."/>
            <person name="Schuster L.N."/>
            <person name="Chinwalla A."/>
            <person name="Delehaunty K."/>
            <person name="Dinkelacker I."/>
            <person name="Fulton L."/>
            <person name="Fulton R."/>
            <person name="Godfrey J."/>
            <person name="Minx P."/>
            <person name="Mitreva M."/>
            <person name="Roeseler W."/>
            <person name="Tian H."/>
            <person name="Witte H."/>
            <person name="Yang S.P."/>
            <person name="Wilson R.K."/>
            <person name="Sommer R.J."/>
        </authorList>
    </citation>
    <scope>NUCLEOTIDE SEQUENCE [LARGE SCALE GENOMIC DNA]</scope>
    <source>
        <strain evidence="4">PS312</strain>
    </source>
</reference>
<dbReference type="Proteomes" id="UP000005239">
    <property type="component" value="Unassembled WGS sequence"/>
</dbReference>
<evidence type="ECO:0000256" key="1">
    <source>
        <dbReference type="SAM" id="MobiDB-lite"/>
    </source>
</evidence>
<name>A0A2A6BU97_PRIPA</name>
<keyword evidence="2" id="KW-0472">Membrane</keyword>
<keyword evidence="4" id="KW-1185">Reference proteome</keyword>
<reference evidence="3" key="2">
    <citation type="submission" date="2022-06" db="UniProtKB">
        <authorList>
            <consortium name="EnsemblMetazoa"/>
        </authorList>
    </citation>
    <scope>IDENTIFICATION</scope>
    <source>
        <strain evidence="3">PS312</strain>
    </source>
</reference>
<organism evidence="3 4">
    <name type="scientific">Pristionchus pacificus</name>
    <name type="common">Parasitic nematode worm</name>
    <dbReference type="NCBI Taxonomy" id="54126"/>
    <lineage>
        <taxon>Eukaryota</taxon>
        <taxon>Metazoa</taxon>
        <taxon>Ecdysozoa</taxon>
        <taxon>Nematoda</taxon>
        <taxon>Chromadorea</taxon>
        <taxon>Rhabditida</taxon>
        <taxon>Rhabditina</taxon>
        <taxon>Diplogasteromorpha</taxon>
        <taxon>Diplogasteroidea</taxon>
        <taxon>Neodiplogasteridae</taxon>
        <taxon>Pristionchus</taxon>
    </lineage>
</organism>
<evidence type="ECO:0000313" key="4">
    <source>
        <dbReference type="Proteomes" id="UP000005239"/>
    </source>
</evidence>
<keyword evidence="2" id="KW-1133">Transmembrane helix</keyword>
<dbReference type="EnsemblMetazoa" id="PPA01166.1">
    <property type="protein sequence ID" value="PPA01166.1"/>
    <property type="gene ID" value="WBGene00090720"/>
</dbReference>
<feature type="transmembrane region" description="Helical" evidence="2">
    <location>
        <begin position="100"/>
        <end position="122"/>
    </location>
</feature>
<gene>
    <name evidence="3" type="primary">WBGene00090720</name>
</gene>
<evidence type="ECO:0000256" key="2">
    <source>
        <dbReference type="SAM" id="Phobius"/>
    </source>
</evidence>
<dbReference type="AlphaFoldDB" id="A0A2A6BU97"/>
<protein>
    <submittedName>
        <fullName evidence="3">Uncharacterized protein</fullName>
    </submittedName>
</protein>
<accession>A0A2A6BU97</accession>
<keyword evidence="2" id="KW-0812">Transmembrane</keyword>
<feature type="region of interest" description="Disordered" evidence="1">
    <location>
        <begin position="1"/>
        <end position="23"/>
    </location>
</feature>
<proteinExistence type="predicted"/>
<sequence>MASKIDEQLAERDESDNESRKQFSESGYCYYDPVLSPTGETYYVPVVVHMVLAAPFALYATSTGLLSNCLSGALAFQLMKSSSQCGVLLFYSAVEPGLLCWIWQVTVVGAVMTAVVVVHMAAPFW</sequence>